<sequence>MQKSIVSNIFYKILLNTFNIILPILVGPYAYRMLGANSMGTVNFAETIFNYFFIFAVFGVYQYGLREVSLIKNDKKKVSQLFTSLYVINVTTSLLALCAFLTFSYIGYGNESLFPVLLIFGFNFISNLFYVEWFNEAYENYDFITKKTVIVRLIYVVLLFCLVHGVDDYKTFAGLLALSTFLNHSISFVYVKRQVKFDFSNLTIIPHLKPLLLVVIFSNANILYTQLDRLVLGEYAGKAEVAYYVMAFQIMTIINTLMLSVVQVTIPRLSYLSGNASESEYESLLNKISKVYFITLFPAAIGLMLIAHGAVVIYGGSEFAGAGNTLIVFAFYMITVGIESILSNQIIYVKKKEGILVRFLFICGFINLASNIALIFFHVLTPATAIFTTTIANSLLIVLEYIYVKKKLKVNYTLFDMQKLKYLFYSLTFVPIAFVIRMFVSGQILQVLLVMVACGLTYALILFLTKDEILFTLIEKIQARFKKA</sequence>
<evidence type="ECO:0000256" key="4">
    <source>
        <dbReference type="ARBA" id="ARBA00023136"/>
    </source>
</evidence>
<dbReference type="Proteomes" id="UP000224044">
    <property type="component" value="Unassembled WGS sequence"/>
</dbReference>
<reference evidence="9 13" key="3">
    <citation type="submission" date="2019-12" db="EMBL/GenBank/DDBJ databases">
        <title>Bacillus toyonensis BV-17 genome.</title>
        <authorList>
            <person name="Chen J."/>
        </authorList>
    </citation>
    <scope>NUCLEOTIDE SEQUENCE [LARGE SCALE GENOMIC DNA]</scope>
    <source>
        <strain evidence="9 13">BV-17</strain>
    </source>
</reference>
<keyword evidence="3 5" id="KW-1133">Transmembrane helix</keyword>
<feature type="transmembrane region" description="Helical" evidence="5">
    <location>
        <begin position="291"/>
        <end position="314"/>
    </location>
</feature>
<evidence type="ECO:0000313" key="12">
    <source>
        <dbReference type="Proteomes" id="UP000225320"/>
    </source>
</evidence>
<dbReference type="EMBL" id="CP047044">
    <property type="protein sequence ID" value="QHA20481.1"/>
    <property type="molecule type" value="Genomic_DNA"/>
</dbReference>
<feature type="transmembrane region" description="Helical" evidence="5">
    <location>
        <begin position="86"/>
        <end position="106"/>
    </location>
</feature>
<feature type="transmembrane region" description="Helical" evidence="5">
    <location>
        <begin position="172"/>
        <end position="191"/>
    </location>
</feature>
<keyword evidence="13" id="KW-1185">Reference proteome</keyword>
<reference evidence="11 12" key="1">
    <citation type="submission" date="2017-09" db="EMBL/GenBank/DDBJ databases">
        <title>Large-scale bioinformatics analysis of Bacillus genomes uncovers conserved roles of natural products in bacterial physiology.</title>
        <authorList>
            <consortium name="Agbiome Team Llc"/>
            <person name="Bleich R.M."/>
            <person name="Grubbs K.J."/>
            <person name="Santa Maria K.C."/>
            <person name="Allen S.E."/>
            <person name="Farag S."/>
            <person name="Shank E.A."/>
            <person name="Bowers A."/>
        </authorList>
    </citation>
    <scope>NUCLEOTIDE SEQUENCE [LARGE SCALE GENOMIC DNA]</scope>
    <source>
        <strain evidence="8 11">AFS042148</strain>
        <strain evidence="7 12">AFS094862</strain>
    </source>
</reference>
<evidence type="ECO:0000256" key="5">
    <source>
        <dbReference type="SAM" id="Phobius"/>
    </source>
</evidence>
<feature type="transmembrane region" description="Helical" evidence="5">
    <location>
        <begin position="383"/>
        <end position="402"/>
    </location>
</feature>
<protein>
    <submittedName>
        <fullName evidence="7 9">Flippase</fullName>
    </submittedName>
</protein>
<feature type="transmembrane region" description="Helical" evidence="5">
    <location>
        <begin position="211"/>
        <end position="227"/>
    </location>
</feature>
<organism evidence="7 12">
    <name type="scientific">Bacillus toyonensis</name>
    <dbReference type="NCBI Taxonomy" id="155322"/>
    <lineage>
        <taxon>Bacteria</taxon>
        <taxon>Bacillati</taxon>
        <taxon>Bacillota</taxon>
        <taxon>Bacilli</taxon>
        <taxon>Bacillales</taxon>
        <taxon>Bacillaceae</taxon>
        <taxon>Bacillus</taxon>
        <taxon>Bacillus cereus group</taxon>
    </lineage>
</organism>
<dbReference type="EMBL" id="NUAJ01000019">
    <property type="protein sequence ID" value="PEN52930.1"/>
    <property type="molecule type" value="Genomic_DNA"/>
</dbReference>
<feature type="transmembrane region" description="Helical" evidence="5">
    <location>
        <begin position="112"/>
        <end position="129"/>
    </location>
</feature>
<dbReference type="InterPro" id="IPR002797">
    <property type="entry name" value="Polysacc_synth"/>
</dbReference>
<feature type="transmembrane region" description="Helical" evidence="5">
    <location>
        <begin position="9"/>
        <end position="28"/>
    </location>
</feature>
<dbReference type="Proteomes" id="UP000440820">
    <property type="component" value="Chromosome"/>
</dbReference>
<keyword evidence="2 5" id="KW-0812">Transmembrane</keyword>
<feature type="transmembrane region" description="Helical" evidence="5">
    <location>
        <begin position="355"/>
        <end position="377"/>
    </location>
</feature>
<feature type="transmembrane region" description="Helical" evidence="5">
    <location>
        <begin position="422"/>
        <end position="440"/>
    </location>
</feature>
<feature type="transmembrane region" description="Helical" evidence="5">
    <location>
        <begin position="149"/>
        <end position="166"/>
    </location>
</feature>
<dbReference type="RefSeq" id="WP_002040054.1">
    <property type="nucleotide sequence ID" value="NZ_CP036014.1"/>
</dbReference>
<feature type="transmembrane region" description="Helical" evidence="5">
    <location>
        <begin position="326"/>
        <end position="343"/>
    </location>
</feature>
<accession>A0A1D3PQU6</accession>
<dbReference type="Proteomes" id="UP000220934">
    <property type="component" value="Unassembled WGS sequence"/>
</dbReference>
<evidence type="ECO:0000313" key="6">
    <source>
        <dbReference type="EMBL" id="PEN52930.1"/>
    </source>
</evidence>
<evidence type="ECO:0000313" key="11">
    <source>
        <dbReference type="Proteomes" id="UP000224044"/>
    </source>
</evidence>
<comment type="subcellular location">
    <subcellularLocation>
        <location evidence="1">Membrane</location>
        <topology evidence="1">Multi-pass membrane protein</topology>
    </subcellularLocation>
</comment>
<keyword evidence="4 5" id="KW-0472">Membrane</keyword>
<reference evidence="6 10" key="2">
    <citation type="submission" date="2017-09" db="EMBL/GenBank/DDBJ databases">
        <title>Large-scale bioinformatics analysis of Bacillus genomes uncovers conserved roles of natural products in bacterial physiology.</title>
        <authorList>
            <consortium name="Agbiome Team Llc"/>
            <person name="Bleich R.M."/>
            <person name="Kirk G.J."/>
            <person name="Santa Maria K.C."/>
            <person name="Allen S.E."/>
            <person name="Farag S."/>
            <person name="Shank E.A."/>
            <person name="Bowers A."/>
        </authorList>
    </citation>
    <scope>NUCLEOTIDE SEQUENCE [LARGE SCALE GENOMIC DNA]</scope>
    <source>
        <strain evidence="6 10">AFS027958</strain>
    </source>
</reference>
<evidence type="ECO:0000313" key="13">
    <source>
        <dbReference type="Proteomes" id="UP000440820"/>
    </source>
</evidence>
<dbReference type="PANTHER" id="PTHR43424:SF1">
    <property type="entry name" value="LOCUS PUTATIVE PROTEIN 1-RELATED"/>
    <property type="match status" value="1"/>
</dbReference>
<evidence type="ECO:0000313" key="8">
    <source>
        <dbReference type="EMBL" id="PHE17134.1"/>
    </source>
</evidence>
<evidence type="ECO:0000256" key="2">
    <source>
        <dbReference type="ARBA" id="ARBA00022692"/>
    </source>
</evidence>
<accession>A0A1V6LGJ8</accession>
<dbReference type="EMBL" id="NUSY01000003">
    <property type="protein sequence ID" value="PHE17134.1"/>
    <property type="molecule type" value="Genomic_DNA"/>
</dbReference>
<feature type="transmembrane region" description="Helical" evidence="5">
    <location>
        <begin position="446"/>
        <end position="464"/>
    </location>
</feature>
<evidence type="ECO:0000313" key="10">
    <source>
        <dbReference type="Proteomes" id="UP000220934"/>
    </source>
</evidence>
<feature type="transmembrane region" description="Helical" evidence="5">
    <location>
        <begin position="242"/>
        <end position="262"/>
    </location>
</feature>
<evidence type="ECO:0000313" key="7">
    <source>
        <dbReference type="EMBL" id="PGG92086.1"/>
    </source>
</evidence>
<dbReference type="Proteomes" id="UP000225320">
    <property type="component" value="Unassembled WGS sequence"/>
</dbReference>
<dbReference type="AlphaFoldDB" id="A0A1V6LGJ8"/>
<evidence type="ECO:0000256" key="3">
    <source>
        <dbReference type="ARBA" id="ARBA00022989"/>
    </source>
</evidence>
<evidence type="ECO:0000313" key="9">
    <source>
        <dbReference type="EMBL" id="QHA20481.1"/>
    </source>
</evidence>
<proteinExistence type="predicted"/>
<evidence type="ECO:0000256" key="1">
    <source>
        <dbReference type="ARBA" id="ARBA00004141"/>
    </source>
</evidence>
<dbReference type="InterPro" id="IPR052556">
    <property type="entry name" value="PolySynth_Transporter"/>
</dbReference>
<name>A0A1V6LGJ8_9BACI</name>
<dbReference type="PANTHER" id="PTHR43424">
    <property type="entry name" value="LOCUS PUTATIVE PROTEIN 1-RELATED"/>
    <property type="match status" value="1"/>
</dbReference>
<dbReference type="GO" id="GO:0016020">
    <property type="term" value="C:membrane"/>
    <property type="evidence" value="ECO:0007669"/>
    <property type="project" value="UniProtKB-SubCell"/>
</dbReference>
<dbReference type="Pfam" id="PF01943">
    <property type="entry name" value="Polysacc_synt"/>
    <property type="match status" value="1"/>
</dbReference>
<feature type="transmembrane region" description="Helical" evidence="5">
    <location>
        <begin position="48"/>
        <end position="65"/>
    </location>
</feature>
<gene>
    <name evidence="6" type="ORF">CN596_17720</name>
    <name evidence="8" type="ORF">COF62_03680</name>
    <name evidence="7" type="ORF">CON73_14900</name>
    <name evidence="9" type="ORF">GPA05_26770</name>
</gene>
<dbReference type="EMBL" id="NVOI01000049">
    <property type="protein sequence ID" value="PGG92086.1"/>
    <property type="molecule type" value="Genomic_DNA"/>
</dbReference>